<dbReference type="SUPFAM" id="SSF53850">
    <property type="entry name" value="Periplasmic binding protein-like II"/>
    <property type="match status" value="1"/>
</dbReference>
<accession>A0A5B2VDL0</accession>
<reference evidence="1 2" key="2">
    <citation type="submission" date="2019-09" db="EMBL/GenBank/DDBJ databases">
        <authorList>
            <person name="Jin C."/>
        </authorList>
    </citation>
    <scope>NUCLEOTIDE SEQUENCE [LARGE SCALE GENOMIC DNA]</scope>
    <source>
        <strain evidence="1 2">BN140002</strain>
    </source>
</reference>
<dbReference type="OrthoDB" id="6628089at2"/>
<proteinExistence type="predicted"/>
<dbReference type="Proteomes" id="UP000323142">
    <property type="component" value="Unassembled WGS sequence"/>
</dbReference>
<name>A0A5B2VDL0_9HYPH</name>
<dbReference type="Pfam" id="PF12974">
    <property type="entry name" value="Phosphonate-bd"/>
    <property type="match status" value="1"/>
</dbReference>
<evidence type="ECO:0000313" key="2">
    <source>
        <dbReference type="Proteomes" id="UP000323142"/>
    </source>
</evidence>
<gene>
    <name evidence="1" type="ORF">F0L46_11160</name>
</gene>
<dbReference type="Gene3D" id="3.40.190.10">
    <property type="entry name" value="Periplasmic binding protein-like II"/>
    <property type="match status" value="1"/>
</dbReference>
<evidence type="ECO:0000313" key="1">
    <source>
        <dbReference type="EMBL" id="KAA2237603.1"/>
    </source>
</evidence>
<comment type="caution">
    <text evidence="1">The sequence shown here is derived from an EMBL/GenBank/DDBJ whole genome shotgun (WGS) entry which is preliminary data.</text>
</comment>
<organism evidence="1 2">
    <name type="scientific">Salinarimonas soli</name>
    <dbReference type="NCBI Taxonomy" id="1638099"/>
    <lineage>
        <taxon>Bacteria</taxon>
        <taxon>Pseudomonadati</taxon>
        <taxon>Pseudomonadota</taxon>
        <taxon>Alphaproteobacteria</taxon>
        <taxon>Hyphomicrobiales</taxon>
        <taxon>Salinarimonadaceae</taxon>
        <taxon>Salinarimonas</taxon>
    </lineage>
</organism>
<dbReference type="PANTHER" id="PTHR35841:SF1">
    <property type="entry name" value="PHOSPHONATES-BINDING PERIPLASMIC PROTEIN"/>
    <property type="match status" value="1"/>
</dbReference>
<dbReference type="EMBL" id="VUOA01000019">
    <property type="protein sequence ID" value="KAA2237603.1"/>
    <property type="molecule type" value="Genomic_DNA"/>
</dbReference>
<reference evidence="1 2" key="1">
    <citation type="submission" date="2019-09" db="EMBL/GenBank/DDBJ databases">
        <title>Salinarimonas rosea gen. nov., sp. nov., a new member of the a-2 subgroup of the Proteobacteria.</title>
        <authorList>
            <person name="Liu J."/>
        </authorList>
    </citation>
    <scope>NUCLEOTIDE SEQUENCE [LARGE SCALE GENOMIC DNA]</scope>
    <source>
        <strain evidence="1 2">BN140002</strain>
    </source>
</reference>
<dbReference type="PANTHER" id="PTHR35841">
    <property type="entry name" value="PHOSPHONATES-BINDING PERIPLASMIC PROTEIN"/>
    <property type="match status" value="1"/>
</dbReference>
<dbReference type="AlphaFoldDB" id="A0A5B2VDL0"/>
<sequence>MYALGPAVRDLWAALFARVSQVSGVRLDHLEHAAPAPLDELWHRPDLGLAFACGYPFATDRFPLRPVAAPVPAGRRYGGRPVYATDLVARADGPLHGLEDSFGGRIGWTVEHSQSGFNAVRAHLAAIGAPRYREAVGPLVTPRRVIEAVLDGRIDVGPLDSYVHDLLTRHEPDVAARLRTLATTPLTPMPLLVASAGVADGIVDRLREALVGIAEDGPARTLLEPLGLSGFAPVSAGDYATLLDAARGADAAGWATLA</sequence>
<protein>
    <submittedName>
        <fullName evidence="1">Phosphate/phosphite/phosphonate ABC transporter substrate-binding protein</fullName>
    </submittedName>
</protein>
<keyword evidence="2" id="KW-1185">Reference proteome</keyword>